<reference evidence="5 6" key="1">
    <citation type="submission" date="2024-01" db="EMBL/GenBank/DDBJ databases">
        <authorList>
            <person name="Allen C."/>
            <person name="Tagirdzhanova G."/>
        </authorList>
    </citation>
    <scope>NUCLEOTIDE SEQUENCE [LARGE SCALE GENOMIC DNA]</scope>
    <source>
        <strain evidence="5 6">CBS 573.63</strain>
    </source>
</reference>
<organism evidence="5 6">
    <name type="scientific">Sporothrix epigloea</name>
    <dbReference type="NCBI Taxonomy" id="1892477"/>
    <lineage>
        <taxon>Eukaryota</taxon>
        <taxon>Fungi</taxon>
        <taxon>Dikarya</taxon>
        <taxon>Ascomycota</taxon>
        <taxon>Pezizomycotina</taxon>
        <taxon>Sordariomycetes</taxon>
        <taxon>Sordariomycetidae</taxon>
        <taxon>Ophiostomatales</taxon>
        <taxon>Ophiostomataceae</taxon>
        <taxon>Sporothrix</taxon>
    </lineage>
</organism>
<dbReference type="EMBL" id="CAWUOM010000089">
    <property type="protein sequence ID" value="CAK7271513.1"/>
    <property type="molecule type" value="Genomic_DNA"/>
</dbReference>
<dbReference type="InterPro" id="IPR001623">
    <property type="entry name" value="DnaJ_domain"/>
</dbReference>
<keyword evidence="3" id="KW-0812">Transmembrane</keyword>
<dbReference type="SUPFAM" id="SSF46565">
    <property type="entry name" value="Chaperone J-domain"/>
    <property type="match status" value="1"/>
</dbReference>
<gene>
    <name evidence="5" type="primary">JID1</name>
    <name evidence="5" type="ORF">SEPCBS57363_004662</name>
</gene>
<keyword evidence="3" id="KW-0472">Membrane</keyword>
<feature type="region of interest" description="Disordered" evidence="2">
    <location>
        <begin position="77"/>
        <end position="115"/>
    </location>
</feature>
<feature type="transmembrane region" description="Helical" evidence="3">
    <location>
        <begin position="245"/>
        <end position="264"/>
    </location>
</feature>
<sequence>MGACPCCCRARYYAFTRPSTQPTTMAVAPLGRPLTRSFSYHSQRPTIKAITFSESVAARTAPARTFAMAAHHGNSFGHDQQDHVKHHDRRRPHDAHHGQHGQHGHTWPTAKNPTPYQVLGLPKTAAYQKKRFYALAKQYHPDLHHCAPPHLQGLSHAERLERYRLLVAANDLLSHTGRRRMYDLYGQGWIASKAAVSTPREERDWRTRRGTAAYNATWEDWEQWRRQNGGSESTDGADARQTEQFMSNGGFAVIVLFVMCIGGWGQLMRASSQGASILDMRDQQHRSVLGALRDRQSTDAQLSREDRVGVFLERREGWHGYDMSMDVNPSQDDDENRRSND</sequence>
<dbReference type="PANTHER" id="PTHR43096">
    <property type="entry name" value="DNAJ HOMOLOG 1, MITOCHONDRIAL-RELATED"/>
    <property type="match status" value="1"/>
</dbReference>
<keyword evidence="3" id="KW-1133">Transmembrane helix</keyword>
<dbReference type="CDD" id="cd06257">
    <property type="entry name" value="DnaJ"/>
    <property type="match status" value="1"/>
</dbReference>
<dbReference type="Pfam" id="PF00226">
    <property type="entry name" value="DnaJ"/>
    <property type="match status" value="1"/>
</dbReference>
<comment type="caution">
    <text evidence="5">The sequence shown here is derived from an EMBL/GenBank/DDBJ whole genome shotgun (WGS) entry which is preliminary data.</text>
</comment>
<evidence type="ECO:0000313" key="5">
    <source>
        <dbReference type="EMBL" id="CAK7271513.1"/>
    </source>
</evidence>
<feature type="domain" description="J" evidence="4">
    <location>
        <begin position="114"/>
        <end position="186"/>
    </location>
</feature>
<dbReference type="Gene3D" id="1.10.287.110">
    <property type="entry name" value="DnaJ domain"/>
    <property type="match status" value="1"/>
</dbReference>
<keyword evidence="1" id="KW-0143">Chaperone</keyword>
<dbReference type="PROSITE" id="PS50076">
    <property type="entry name" value="DNAJ_2"/>
    <property type="match status" value="1"/>
</dbReference>
<feature type="compositionally biased region" description="Basic residues" evidence="2">
    <location>
        <begin position="86"/>
        <end position="103"/>
    </location>
</feature>
<evidence type="ECO:0000256" key="2">
    <source>
        <dbReference type="SAM" id="MobiDB-lite"/>
    </source>
</evidence>
<evidence type="ECO:0000256" key="3">
    <source>
        <dbReference type="SAM" id="Phobius"/>
    </source>
</evidence>
<evidence type="ECO:0000259" key="4">
    <source>
        <dbReference type="PROSITE" id="PS50076"/>
    </source>
</evidence>
<dbReference type="Proteomes" id="UP001642501">
    <property type="component" value="Unassembled WGS sequence"/>
</dbReference>
<name>A0ABP0DV69_9PEZI</name>
<evidence type="ECO:0000256" key="1">
    <source>
        <dbReference type="ARBA" id="ARBA00023186"/>
    </source>
</evidence>
<feature type="region of interest" description="Disordered" evidence="2">
    <location>
        <begin position="322"/>
        <end position="341"/>
    </location>
</feature>
<dbReference type="InterPro" id="IPR036869">
    <property type="entry name" value="J_dom_sf"/>
</dbReference>
<accession>A0ABP0DV69</accession>
<proteinExistence type="predicted"/>
<dbReference type="SMART" id="SM00271">
    <property type="entry name" value="DnaJ"/>
    <property type="match status" value="1"/>
</dbReference>
<dbReference type="PANTHER" id="PTHR43096:SF52">
    <property type="entry name" value="DNAJ HOMOLOG 1, MITOCHONDRIAL-RELATED"/>
    <property type="match status" value="1"/>
</dbReference>
<evidence type="ECO:0000313" key="6">
    <source>
        <dbReference type="Proteomes" id="UP001642501"/>
    </source>
</evidence>
<keyword evidence="6" id="KW-1185">Reference proteome</keyword>
<protein>
    <submittedName>
        <fullName evidence="5">J domain-containing protein 1</fullName>
    </submittedName>
</protein>